<evidence type="ECO:0000256" key="3">
    <source>
        <dbReference type="ARBA" id="ARBA00022729"/>
    </source>
</evidence>
<evidence type="ECO:0000256" key="2">
    <source>
        <dbReference type="ARBA" id="ARBA00022692"/>
    </source>
</evidence>
<evidence type="ECO:0000256" key="8">
    <source>
        <dbReference type="ARBA" id="ARBA00024176"/>
    </source>
</evidence>
<dbReference type="PANTHER" id="PTHR31981">
    <property type="entry name" value="GLYCOSYLATED LYSOSOMAL MEMBRANE PROTEIN"/>
    <property type="match status" value="1"/>
</dbReference>
<dbReference type="InterPro" id="IPR029382">
    <property type="entry name" value="NCU-G1"/>
</dbReference>
<keyword evidence="6" id="KW-0325">Glycoprotein</keyword>
<dbReference type="GO" id="GO:0005765">
    <property type="term" value="C:lysosomal membrane"/>
    <property type="evidence" value="ECO:0007669"/>
    <property type="project" value="UniProtKB-SubCell"/>
</dbReference>
<accession>A0A224XHJ0</accession>
<comment type="subunit">
    <text evidence="10">Interacts (via lumenal domain) with lysosomal protein MFSD1; the interaction starts while both proteins are still in the endoplasmic reticulum and is required for stabilization of MFSD1 in lysosomes but has no direct effect on its targeting to lysosomes or transporter activity.</text>
</comment>
<dbReference type="Pfam" id="PF15065">
    <property type="entry name" value="NCU-G1"/>
    <property type="match status" value="1"/>
</dbReference>
<keyword evidence="4 11" id="KW-1133">Transmembrane helix</keyword>
<dbReference type="AlphaFoldDB" id="A0A224XHJ0"/>
<keyword evidence="3 12" id="KW-0732">Signal</keyword>
<comment type="subcellular location">
    <subcellularLocation>
        <location evidence="9">Lysosome membrane</location>
        <topology evidence="9">Single-pass type I membrane protein</topology>
        <orientation evidence="9">Lumenal side</orientation>
    </subcellularLocation>
</comment>
<keyword evidence="7" id="KW-0458">Lysosome</keyword>
<dbReference type="EMBL" id="GFTR01005922">
    <property type="protein sequence ID" value="JAW10504.1"/>
    <property type="molecule type" value="Transcribed_RNA"/>
</dbReference>
<feature type="transmembrane region" description="Helical" evidence="11">
    <location>
        <begin position="363"/>
        <end position="388"/>
    </location>
</feature>
<comment type="similarity">
    <text evidence="1">Belongs to the GLMP family.</text>
</comment>
<organism evidence="13">
    <name type="scientific">Panstrongylus lignarius</name>
    <dbReference type="NCBI Taxonomy" id="156445"/>
    <lineage>
        <taxon>Eukaryota</taxon>
        <taxon>Metazoa</taxon>
        <taxon>Ecdysozoa</taxon>
        <taxon>Arthropoda</taxon>
        <taxon>Hexapoda</taxon>
        <taxon>Insecta</taxon>
        <taxon>Pterygota</taxon>
        <taxon>Neoptera</taxon>
        <taxon>Paraneoptera</taxon>
        <taxon>Hemiptera</taxon>
        <taxon>Heteroptera</taxon>
        <taxon>Panheteroptera</taxon>
        <taxon>Cimicomorpha</taxon>
        <taxon>Reduviidae</taxon>
        <taxon>Triatominae</taxon>
        <taxon>Panstrongylus</taxon>
    </lineage>
</organism>
<evidence type="ECO:0000256" key="11">
    <source>
        <dbReference type="SAM" id="Phobius"/>
    </source>
</evidence>
<evidence type="ECO:0000256" key="12">
    <source>
        <dbReference type="SAM" id="SignalP"/>
    </source>
</evidence>
<evidence type="ECO:0000256" key="4">
    <source>
        <dbReference type="ARBA" id="ARBA00022989"/>
    </source>
</evidence>
<comment type="function">
    <text evidence="8">Required to protect lysosomal transporter MFSD1 from lysosomal proteolysis and for MFSD1 lysosomal localization.</text>
</comment>
<dbReference type="PANTHER" id="PTHR31981:SF1">
    <property type="entry name" value="GLYCOSYLATED LYSOSOMAL MEMBRANE PROTEIN"/>
    <property type="match status" value="1"/>
</dbReference>
<evidence type="ECO:0000256" key="9">
    <source>
        <dbReference type="ARBA" id="ARBA00024189"/>
    </source>
</evidence>
<evidence type="ECO:0000256" key="7">
    <source>
        <dbReference type="ARBA" id="ARBA00023228"/>
    </source>
</evidence>
<evidence type="ECO:0000256" key="10">
    <source>
        <dbReference type="ARBA" id="ARBA00044960"/>
    </source>
</evidence>
<evidence type="ECO:0000256" key="6">
    <source>
        <dbReference type="ARBA" id="ARBA00023180"/>
    </source>
</evidence>
<evidence type="ECO:0000256" key="1">
    <source>
        <dbReference type="ARBA" id="ARBA00010599"/>
    </source>
</evidence>
<keyword evidence="5 11" id="KW-0472">Membrane</keyword>
<proteinExistence type="inferred from homology"/>
<evidence type="ECO:0000256" key="5">
    <source>
        <dbReference type="ARBA" id="ARBA00023136"/>
    </source>
</evidence>
<protein>
    <submittedName>
        <fullName evidence="13">Putative lysosomal transcription factor</fullName>
    </submittedName>
</protein>
<reference evidence="13" key="1">
    <citation type="journal article" date="2018" name="PLoS Negl. Trop. Dis.">
        <title>An insight into the salivary gland and fat body transcriptome of Panstrongylus lignarius (Hemiptera: Heteroptera), the main vector of Chagas disease in Peru.</title>
        <authorList>
            <person name="Nevoa J.C."/>
            <person name="Mendes M.T."/>
            <person name="da Silva M.V."/>
            <person name="Soares S.C."/>
            <person name="Oliveira C.J.F."/>
            <person name="Ribeiro J.M.C."/>
        </authorList>
    </citation>
    <scope>NUCLEOTIDE SEQUENCE</scope>
</reference>
<feature type="signal peptide" evidence="12">
    <location>
        <begin position="1"/>
        <end position="20"/>
    </location>
</feature>
<name>A0A224XHJ0_9HEMI</name>
<sequence>MFRYYNFIFLLLFVAVVINGQNRKMTYSLNPGCLKICDNNTVLVHVAADGINDTLHHIWDFTSKPTVFLALTPLNTELIIDWENFLWNGEKGAVKFSKDIIYAFSIVFDKIIEYNDVNKTAQYNPTNNSENYVTFLNTEFYNWTVERKHVTDNVIAFVLKSSEYKFGNITKTGSVKITLNAFGNSEHSSLQPHLLHTTNATQIDVILDKLQVKYGKSRYSLGLLIASTDQKHSNLTQIKRKSLDDEHSPGIFTLGEVLTPVNVSSDKGGYLQWRTVAYTSSGRLMTNSTNVIETRARHVEFPVERLNLTVVGSYFGEELNLLPVHEMFVSFGAEEDGFYSKTGYLSWTVLAGLGRPAEEGFSLLVLLILAIGLGLPALLIIVGTICIVTRRVARKRDAIFITNY</sequence>
<evidence type="ECO:0000313" key="13">
    <source>
        <dbReference type="EMBL" id="JAW10504.1"/>
    </source>
</evidence>
<feature type="chain" id="PRO_5012781821" evidence="12">
    <location>
        <begin position="21"/>
        <end position="404"/>
    </location>
</feature>
<keyword evidence="2 11" id="KW-0812">Transmembrane</keyword>